<dbReference type="EMBL" id="X97918">
    <property type="protein sequence ID" value="CAA66565.1"/>
    <property type="molecule type" value="Genomic_DNA"/>
</dbReference>
<organismHost>
    <name type="scientific">Bacillus subtilis</name>
    <dbReference type="NCBI Taxonomy" id="1423"/>
</organismHost>
<sequence>MLDGLGGFLSGKAPSVTSVIPPPVFHLPSFFLKRSLMAPICLSISSKLRYSPNSIVAPSSGLSVKYVILMTSASNSIGVANSRSRIIQVSPSFTFLGATSTL</sequence>
<evidence type="ECO:0000313" key="1">
    <source>
        <dbReference type="EMBL" id="CAA66565.1"/>
    </source>
</evidence>
<evidence type="ECO:0000313" key="2">
    <source>
        <dbReference type="Proteomes" id="UP000002559"/>
    </source>
</evidence>
<organism evidence="1 2">
    <name type="scientific">Bacillus phage SPP1</name>
    <name type="common">Bacteriophage SPP1</name>
    <dbReference type="NCBI Taxonomy" id="10724"/>
    <lineage>
        <taxon>Viruses</taxon>
        <taxon>Duplodnaviria</taxon>
        <taxon>Heunggongvirae</taxon>
        <taxon>Uroviricota</taxon>
        <taxon>Caudoviricetes</taxon>
        <taxon>Trautnerviridae</taxon>
        <taxon>Polsinellivirinae</taxon>
        <taxon>Rivavirus</taxon>
        <taxon>Rivavirus SPP1</taxon>
    </lineage>
</organism>
<name>O48464_BPSPP</name>
<proteinExistence type="predicted"/>
<dbReference type="RefSeq" id="NP_690695.1">
    <property type="nucleotide sequence ID" value="NC_004166.2"/>
</dbReference>
<dbReference type="Proteomes" id="UP000002559">
    <property type="component" value="Segment"/>
</dbReference>
<protein>
    <submittedName>
        <fullName evidence="1">Bacteriophage SPP1 complete nucleotide sequence</fullName>
    </submittedName>
</protein>
<keyword evidence="2" id="KW-1185">Reference proteome</keyword>
<dbReference type="KEGG" id="vg:955341"/>
<accession>O48464</accession>
<dbReference type="GeneID" id="955341"/>
<dbReference type="PIR" id="T42304">
    <property type="entry name" value="T42304"/>
</dbReference>
<reference evidence="2" key="1">
    <citation type="journal article" date="1997" name="Gene">
        <title>The complete nucleotide sequence and functional organization of Bacillus subtilis bacteriophage SPP1.</title>
        <authorList>
            <person name="Alonso J.C."/>
            <person name="Luder G."/>
            <person name="Stiege A.C."/>
            <person name="Chai S."/>
            <person name="Weise F."/>
            <person name="Trautner T.A."/>
        </authorList>
    </citation>
    <scope>NUCLEOTIDE SEQUENCE [LARGE SCALE GENOMIC DNA]</scope>
</reference>